<dbReference type="RefSeq" id="WP_058532617.1">
    <property type="nucleotide sequence ID" value="NZ_CAAAIN010000004.1"/>
</dbReference>
<dbReference type="PANTHER" id="PTHR46111:SF1">
    <property type="entry name" value="RIBOSOMAL RNA SMALL SUBUNIT METHYLTRANSFERASE I"/>
    <property type="match status" value="1"/>
</dbReference>
<dbReference type="GO" id="GO:0005737">
    <property type="term" value="C:cytoplasm"/>
    <property type="evidence" value="ECO:0007669"/>
    <property type="project" value="UniProtKB-SubCell"/>
</dbReference>
<protein>
    <recommendedName>
        <fullName evidence="6">Ribosomal RNA small subunit methyltransferase I</fullName>
        <ecNumber evidence="6">2.1.1.198</ecNumber>
    </recommendedName>
    <alternativeName>
        <fullName evidence="6">16S rRNA 2'-O-ribose C1402 methyltransferase</fullName>
    </alternativeName>
    <alternativeName>
        <fullName evidence="6">rRNA (cytidine-2'-O-)-methyltransferase RsmI</fullName>
    </alternativeName>
</protein>
<name>A0A0W0XMT9_9GAMM</name>
<accession>A0A0W0XMT9</accession>
<comment type="caution">
    <text evidence="9">The sequence shown here is derived from an EMBL/GenBank/DDBJ whole genome shotgun (WGS) entry which is preliminary data.</text>
</comment>
<reference evidence="9 10" key="1">
    <citation type="submission" date="2015-11" db="EMBL/GenBank/DDBJ databases">
        <title>Genomic analysis of 38 Legionella species identifies large and diverse effector repertoires.</title>
        <authorList>
            <person name="Burstein D."/>
            <person name="Amaro F."/>
            <person name="Zusman T."/>
            <person name="Lifshitz Z."/>
            <person name="Cohen O."/>
            <person name="Gilbert J.A."/>
            <person name="Pupko T."/>
            <person name="Shuman H.A."/>
            <person name="Segal G."/>
        </authorList>
    </citation>
    <scope>NUCLEOTIDE SEQUENCE [LARGE SCALE GENOMIC DNA]</scope>
    <source>
        <strain evidence="9 10">WA-270A-C2</strain>
    </source>
</reference>
<keyword evidence="1 6" id="KW-0963">Cytoplasm</keyword>
<dbReference type="Pfam" id="PF23016">
    <property type="entry name" value="RsmI_C"/>
    <property type="match status" value="1"/>
</dbReference>
<dbReference type="HAMAP" id="MF_01877">
    <property type="entry name" value="16SrRNA_methyltr_I"/>
    <property type="match status" value="1"/>
</dbReference>
<dbReference type="STRING" id="458.Lrub_2659"/>
<dbReference type="GO" id="GO:0070677">
    <property type="term" value="F:rRNA (cytosine-2'-O-)-methyltransferase activity"/>
    <property type="evidence" value="ECO:0007669"/>
    <property type="project" value="UniProtKB-UniRule"/>
</dbReference>
<dbReference type="InterPro" id="IPR035996">
    <property type="entry name" value="4pyrrol_Methylase_sf"/>
</dbReference>
<evidence type="ECO:0000256" key="2">
    <source>
        <dbReference type="ARBA" id="ARBA00022552"/>
    </source>
</evidence>
<dbReference type="NCBIfam" id="TIGR00096">
    <property type="entry name" value="16S rRNA (cytidine(1402)-2'-O)-methyltransferase"/>
    <property type="match status" value="1"/>
</dbReference>
<dbReference type="InterPro" id="IPR053910">
    <property type="entry name" value="RsmI_HTH"/>
</dbReference>
<dbReference type="PIRSF" id="PIRSF005917">
    <property type="entry name" value="MTase_YraL"/>
    <property type="match status" value="1"/>
</dbReference>
<dbReference type="EMBL" id="LNYT01000022">
    <property type="protein sequence ID" value="KTD45862.1"/>
    <property type="molecule type" value="Genomic_DNA"/>
</dbReference>
<keyword evidence="2 6" id="KW-0698">rRNA processing</keyword>
<dbReference type="Proteomes" id="UP000054608">
    <property type="component" value="Unassembled WGS sequence"/>
</dbReference>
<dbReference type="Gene3D" id="3.40.1010.10">
    <property type="entry name" value="Cobalt-precorrin-4 Transmethylase, Domain 1"/>
    <property type="match status" value="1"/>
</dbReference>
<evidence type="ECO:0000313" key="9">
    <source>
        <dbReference type="EMBL" id="KTD45862.1"/>
    </source>
</evidence>
<keyword evidence="4 6" id="KW-0808">Transferase</keyword>
<keyword evidence="3 6" id="KW-0489">Methyltransferase</keyword>
<evidence type="ECO:0000259" key="7">
    <source>
        <dbReference type="Pfam" id="PF00590"/>
    </source>
</evidence>
<dbReference type="PANTHER" id="PTHR46111">
    <property type="entry name" value="RIBOSOMAL RNA SMALL SUBUNIT METHYLTRANSFERASE I"/>
    <property type="match status" value="1"/>
</dbReference>
<organism evidence="9 10">
    <name type="scientific">Legionella rubrilucens</name>
    <dbReference type="NCBI Taxonomy" id="458"/>
    <lineage>
        <taxon>Bacteria</taxon>
        <taxon>Pseudomonadati</taxon>
        <taxon>Pseudomonadota</taxon>
        <taxon>Gammaproteobacteria</taxon>
        <taxon>Legionellales</taxon>
        <taxon>Legionellaceae</taxon>
        <taxon>Legionella</taxon>
    </lineage>
</organism>
<dbReference type="AlphaFoldDB" id="A0A0W0XMT9"/>
<dbReference type="Pfam" id="PF00590">
    <property type="entry name" value="TP_methylase"/>
    <property type="match status" value="1"/>
</dbReference>
<dbReference type="InterPro" id="IPR000878">
    <property type="entry name" value="4pyrrol_Mease"/>
</dbReference>
<evidence type="ECO:0000256" key="4">
    <source>
        <dbReference type="ARBA" id="ARBA00022679"/>
    </source>
</evidence>
<dbReference type="FunFam" id="3.40.1010.10:FF:000007">
    <property type="entry name" value="Ribosomal RNA small subunit methyltransferase I"/>
    <property type="match status" value="1"/>
</dbReference>
<dbReference type="Gene3D" id="3.30.950.10">
    <property type="entry name" value="Methyltransferase, Cobalt-precorrin-4 Transmethylase, Domain 2"/>
    <property type="match status" value="1"/>
</dbReference>
<dbReference type="InterPro" id="IPR014777">
    <property type="entry name" value="4pyrrole_Mease_sub1"/>
</dbReference>
<proteinExistence type="inferred from homology"/>
<dbReference type="OrthoDB" id="9809084at2"/>
<evidence type="ECO:0000313" key="10">
    <source>
        <dbReference type="Proteomes" id="UP000054608"/>
    </source>
</evidence>
<evidence type="ECO:0000256" key="1">
    <source>
        <dbReference type="ARBA" id="ARBA00022490"/>
    </source>
</evidence>
<comment type="catalytic activity">
    <reaction evidence="6">
        <text>cytidine(1402) in 16S rRNA + S-adenosyl-L-methionine = 2'-O-methylcytidine(1402) in 16S rRNA + S-adenosyl-L-homocysteine + H(+)</text>
        <dbReference type="Rhea" id="RHEA:42924"/>
        <dbReference type="Rhea" id="RHEA-COMP:10285"/>
        <dbReference type="Rhea" id="RHEA-COMP:10286"/>
        <dbReference type="ChEBI" id="CHEBI:15378"/>
        <dbReference type="ChEBI" id="CHEBI:57856"/>
        <dbReference type="ChEBI" id="CHEBI:59789"/>
        <dbReference type="ChEBI" id="CHEBI:74495"/>
        <dbReference type="ChEBI" id="CHEBI:82748"/>
        <dbReference type="EC" id="2.1.1.198"/>
    </reaction>
</comment>
<sequence>MDKSSASSKGCLYIVATPIGNLEDISLRAINTLKQVDTVLAEDTRHSGKLLHALGINKPLVSHHAHNEGSHSENIIAALLNGKSFALISDAGTPLISDPGFELVRQARAQGIEVVPIPGPCAVITALSAAGVPCDTFTFMGFLPAKQQARREQLKTISRSLHTTVIYESTHRIHDCIDDIEEVFGPDYAFVLAKELTKAFEQFIHANALTIKHWLMEDKARSKGEFVLIFPAQHRDEETGREEELLQILLKELPLKQAVKLACELSGRPKNELYQLALKLQKSP</sequence>
<evidence type="ECO:0000259" key="8">
    <source>
        <dbReference type="Pfam" id="PF23016"/>
    </source>
</evidence>
<dbReference type="FunFam" id="3.30.950.10:FF:000002">
    <property type="entry name" value="Ribosomal RNA small subunit methyltransferase I"/>
    <property type="match status" value="1"/>
</dbReference>
<dbReference type="PROSITE" id="PS01296">
    <property type="entry name" value="RSMI"/>
    <property type="match status" value="1"/>
</dbReference>
<evidence type="ECO:0000256" key="6">
    <source>
        <dbReference type="HAMAP-Rule" id="MF_01877"/>
    </source>
</evidence>
<evidence type="ECO:0000256" key="5">
    <source>
        <dbReference type="ARBA" id="ARBA00022691"/>
    </source>
</evidence>
<evidence type="ECO:0000256" key="3">
    <source>
        <dbReference type="ARBA" id="ARBA00022603"/>
    </source>
</evidence>
<feature type="domain" description="Tetrapyrrole methylase" evidence="7">
    <location>
        <begin position="12"/>
        <end position="207"/>
    </location>
</feature>
<feature type="domain" description="RsmI HTH" evidence="8">
    <location>
        <begin position="242"/>
        <end position="281"/>
    </location>
</feature>
<comment type="subcellular location">
    <subcellularLocation>
        <location evidence="6">Cytoplasm</location>
    </subcellularLocation>
</comment>
<dbReference type="InterPro" id="IPR008189">
    <property type="entry name" value="rRNA_ssu_MeTfrase_I"/>
</dbReference>
<dbReference type="CDD" id="cd11648">
    <property type="entry name" value="RsmI"/>
    <property type="match status" value="1"/>
</dbReference>
<dbReference type="InterPro" id="IPR014776">
    <property type="entry name" value="4pyrrole_Mease_sub2"/>
</dbReference>
<dbReference type="PATRIC" id="fig|458.5.peg.2770"/>
<comment type="similarity">
    <text evidence="6">Belongs to the methyltransferase superfamily. RsmI family.</text>
</comment>
<keyword evidence="5 6" id="KW-0949">S-adenosyl-L-methionine</keyword>
<dbReference type="EC" id="2.1.1.198" evidence="6"/>
<dbReference type="SUPFAM" id="SSF53790">
    <property type="entry name" value="Tetrapyrrole methylase"/>
    <property type="match status" value="1"/>
</dbReference>
<comment type="function">
    <text evidence="6">Catalyzes the 2'-O-methylation of the ribose of cytidine 1402 (C1402) in 16S rRNA.</text>
</comment>
<dbReference type="InterPro" id="IPR018063">
    <property type="entry name" value="SAM_MeTrfase_RsmI_CS"/>
</dbReference>
<gene>
    <name evidence="6" type="primary">rsmI</name>
    <name evidence="9" type="ORF">Lrub_2659</name>
</gene>
<keyword evidence="10" id="KW-1185">Reference proteome</keyword>